<protein>
    <submittedName>
        <fullName evidence="2">Uncharacterized protein</fullName>
    </submittedName>
</protein>
<feature type="compositionally biased region" description="Polar residues" evidence="1">
    <location>
        <begin position="130"/>
        <end position="169"/>
    </location>
</feature>
<dbReference type="EMBL" id="JANVFT010000001">
    <property type="protein sequence ID" value="KAJ4501525.1"/>
    <property type="molecule type" value="Genomic_DNA"/>
</dbReference>
<evidence type="ECO:0000313" key="2">
    <source>
        <dbReference type="EMBL" id="KAJ4501525.1"/>
    </source>
</evidence>
<dbReference type="Proteomes" id="UP001150217">
    <property type="component" value="Unassembled WGS sequence"/>
</dbReference>
<evidence type="ECO:0000313" key="3">
    <source>
        <dbReference type="Proteomes" id="UP001150217"/>
    </source>
</evidence>
<name>A0ABQ8W0S5_9AGAR</name>
<feature type="compositionally biased region" description="Low complexity" evidence="1">
    <location>
        <begin position="765"/>
        <end position="789"/>
    </location>
</feature>
<feature type="compositionally biased region" description="Basic and acidic residues" evidence="1">
    <location>
        <begin position="334"/>
        <end position="381"/>
    </location>
</feature>
<gene>
    <name evidence="2" type="ORF">C8R41DRAFT_1345</name>
</gene>
<feature type="compositionally biased region" description="Polar residues" evidence="1">
    <location>
        <begin position="516"/>
        <end position="531"/>
    </location>
</feature>
<keyword evidence="3" id="KW-1185">Reference proteome</keyword>
<feature type="compositionally biased region" description="Polar residues" evidence="1">
    <location>
        <begin position="467"/>
        <end position="497"/>
    </location>
</feature>
<feature type="compositionally biased region" description="Basic and acidic residues" evidence="1">
    <location>
        <begin position="186"/>
        <end position="280"/>
    </location>
</feature>
<feature type="compositionally biased region" description="Polar residues" evidence="1">
    <location>
        <begin position="424"/>
        <end position="460"/>
    </location>
</feature>
<feature type="compositionally biased region" description="Polar residues" evidence="1">
    <location>
        <begin position="648"/>
        <end position="679"/>
    </location>
</feature>
<feature type="compositionally biased region" description="Polar residues" evidence="1">
    <location>
        <begin position="102"/>
        <end position="115"/>
    </location>
</feature>
<reference evidence="2" key="1">
    <citation type="submission" date="2022-08" db="EMBL/GenBank/DDBJ databases">
        <title>A Global Phylogenomic Analysis of the Shiitake Genus Lentinula.</title>
        <authorList>
            <consortium name="DOE Joint Genome Institute"/>
            <person name="Sierra-Patev S."/>
            <person name="Min B."/>
            <person name="Naranjo-Ortiz M."/>
            <person name="Looney B."/>
            <person name="Konkel Z."/>
            <person name="Slot J.C."/>
            <person name="Sakamoto Y."/>
            <person name="Steenwyk J.L."/>
            <person name="Rokas A."/>
            <person name="Carro J."/>
            <person name="Camarero S."/>
            <person name="Ferreira P."/>
            <person name="Molpeceres G."/>
            <person name="Ruiz-Duenas F.J."/>
            <person name="Serrano A."/>
            <person name="Henrissat B."/>
            <person name="Drula E."/>
            <person name="Hughes K.W."/>
            <person name="Mata J.L."/>
            <person name="Ishikawa N.K."/>
            <person name="Vargas-Isla R."/>
            <person name="Ushijima S."/>
            <person name="Smith C.A."/>
            <person name="Ahrendt S."/>
            <person name="Andreopoulos W."/>
            <person name="He G."/>
            <person name="Labutti K."/>
            <person name="Lipzen A."/>
            <person name="Ng V."/>
            <person name="Riley R."/>
            <person name="Sandor L."/>
            <person name="Barry K."/>
            <person name="Martinez A.T."/>
            <person name="Xiao Y."/>
            <person name="Gibbons J.G."/>
            <person name="Terashima K."/>
            <person name="Grigoriev I.V."/>
            <person name="Hibbett D.S."/>
        </authorList>
    </citation>
    <scope>NUCLEOTIDE SEQUENCE</scope>
    <source>
        <strain evidence="2">RHP3577 ss4</strain>
    </source>
</reference>
<feature type="region of interest" description="Disordered" evidence="1">
    <location>
        <begin position="633"/>
        <end position="691"/>
    </location>
</feature>
<feature type="compositionally biased region" description="Polar residues" evidence="1">
    <location>
        <begin position="542"/>
        <end position="560"/>
    </location>
</feature>
<feature type="region of interest" description="Disordered" evidence="1">
    <location>
        <begin position="1"/>
        <end position="594"/>
    </location>
</feature>
<feature type="region of interest" description="Disordered" evidence="1">
    <location>
        <begin position="844"/>
        <end position="868"/>
    </location>
</feature>
<organism evidence="2 3">
    <name type="scientific">Lentinula lateritia</name>
    <dbReference type="NCBI Taxonomy" id="40482"/>
    <lineage>
        <taxon>Eukaryota</taxon>
        <taxon>Fungi</taxon>
        <taxon>Dikarya</taxon>
        <taxon>Basidiomycota</taxon>
        <taxon>Agaricomycotina</taxon>
        <taxon>Agaricomycetes</taxon>
        <taxon>Agaricomycetidae</taxon>
        <taxon>Agaricales</taxon>
        <taxon>Marasmiineae</taxon>
        <taxon>Omphalotaceae</taxon>
        <taxon>Lentinula</taxon>
    </lineage>
</organism>
<feature type="compositionally biased region" description="Basic and acidic residues" evidence="1">
    <location>
        <begin position="633"/>
        <end position="647"/>
    </location>
</feature>
<feature type="region of interest" description="Disordered" evidence="1">
    <location>
        <begin position="715"/>
        <end position="819"/>
    </location>
</feature>
<feature type="compositionally biased region" description="Basic and acidic residues" evidence="1">
    <location>
        <begin position="290"/>
        <end position="327"/>
    </location>
</feature>
<feature type="compositionally biased region" description="Polar residues" evidence="1">
    <location>
        <begin position="844"/>
        <end position="853"/>
    </location>
</feature>
<evidence type="ECO:0000256" key="1">
    <source>
        <dbReference type="SAM" id="MobiDB-lite"/>
    </source>
</evidence>
<proteinExistence type="predicted"/>
<comment type="caution">
    <text evidence="2">The sequence shown here is derived from an EMBL/GenBank/DDBJ whole genome shotgun (WGS) entry which is preliminary data.</text>
</comment>
<accession>A0ABQ8W0S5</accession>
<feature type="compositionally biased region" description="Polar residues" evidence="1">
    <location>
        <begin position="573"/>
        <end position="589"/>
    </location>
</feature>
<sequence length="911" mass="101296">MKSFFQRKNDSQTGPSKSSSSKDPYRIWMPRQEPETSQKPLERSEKREGRSGTRDSSEKPRSSSRAPRPSDTGATISGAHRSHRHHNATPINKDDNVVHPASVNSTAPLPQSQRVAQAYPKSTVPVPSPSAINASYASHAATRSANPAKTYTSSTFNGIYPTASTSTSVAPAVVRPEMAKASSSYSKRDREPSDRHGDRTRDRSERERMRDRDYDRAKEKERTRDRTERDKGTVKERDLTKDRDRERERDVERTRKRERDRERDRDRERERDRDRDRIKPPAEPIPTAERGLRERDRQRDTDSIFRASVRDKDRTKYRERELPRTNDRTLAYDLGREKLIPKDADKYRESSRRHLDRDTERRPDVERSSRRRMTERERDPARSFINTQKLTSKESSDEAESSDASKNKYSSAYRRTKIKDPIPNISTSVLPPASAGQSYMPSSKDPTSYGVSVPPSSQLRQDFAPYGSQSMPSTLKANQDLSAYHPISSTSRPNQDSVYHGGAPIPPTTKSIHDSGPSNSMSSVPRPTQDATFRGAPPVPPTTKSIYDSAPHNSIPSMSKHNQESVPGGGLSIPSTSKYINDLTPSQPVFSPEPLPIRLPVRIADNSLFREPPLPLQPPINNVAPPLNGVQRTEKYHSTSTNFRDKAQNPTINSSPNQQRDADQSSPSTGRPIGNNISQGPAPIHPTMEMSALGLSGTQALETNGQFSSYPVRTKVAEPVYQEPPDIRATSSRHERTSKHRHTEQSPAGTSALSGVRTRKASSTSQQAAPPVAVTPSSTTNPTNSTNPSHSSRRERDKGSKSYGIAANEPRTRHDANSINLQNPESSPSLLFQESQIANQTNQLPPTVNSSPHPSIRFTPPTPVKRSPSVLERPVVNTNYLSSSNAHAHAPVYHGGTPKAVTRAPEVCCSN</sequence>
<feature type="compositionally biased region" description="Basic and acidic residues" evidence="1">
    <location>
        <begin position="32"/>
        <end position="61"/>
    </location>
</feature>